<feature type="region of interest" description="Disordered" evidence="1">
    <location>
        <begin position="81"/>
        <end position="100"/>
    </location>
</feature>
<evidence type="ECO:0000256" key="1">
    <source>
        <dbReference type="SAM" id="MobiDB-lite"/>
    </source>
</evidence>
<feature type="compositionally biased region" description="Polar residues" evidence="1">
    <location>
        <begin position="51"/>
        <end position="67"/>
    </location>
</feature>
<proteinExistence type="predicted"/>
<feature type="region of interest" description="Disordered" evidence="1">
    <location>
        <begin position="1"/>
        <end position="22"/>
    </location>
</feature>
<organism evidence="2 3">
    <name type="scientific">Pleuronectes platessa</name>
    <name type="common">European plaice</name>
    <dbReference type="NCBI Taxonomy" id="8262"/>
    <lineage>
        <taxon>Eukaryota</taxon>
        <taxon>Metazoa</taxon>
        <taxon>Chordata</taxon>
        <taxon>Craniata</taxon>
        <taxon>Vertebrata</taxon>
        <taxon>Euteleostomi</taxon>
        <taxon>Actinopterygii</taxon>
        <taxon>Neopterygii</taxon>
        <taxon>Teleostei</taxon>
        <taxon>Neoteleostei</taxon>
        <taxon>Acanthomorphata</taxon>
        <taxon>Carangaria</taxon>
        <taxon>Pleuronectiformes</taxon>
        <taxon>Pleuronectoidei</taxon>
        <taxon>Pleuronectidae</taxon>
        <taxon>Pleuronectes</taxon>
    </lineage>
</organism>
<gene>
    <name evidence="2" type="ORF">PLEPLA_LOCUS37182</name>
</gene>
<comment type="caution">
    <text evidence="2">The sequence shown here is derived from an EMBL/GenBank/DDBJ whole genome shotgun (WGS) entry which is preliminary data.</text>
</comment>
<keyword evidence="3" id="KW-1185">Reference proteome</keyword>
<protein>
    <submittedName>
        <fullName evidence="2">Uncharacterized protein</fullName>
    </submittedName>
</protein>
<feature type="region of interest" description="Disordered" evidence="1">
    <location>
        <begin position="41"/>
        <end position="67"/>
    </location>
</feature>
<feature type="compositionally biased region" description="Low complexity" evidence="1">
    <location>
        <begin position="9"/>
        <end position="19"/>
    </location>
</feature>
<dbReference type="AlphaFoldDB" id="A0A9N7VHB1"/>
<dbReference type="Proteomes" id="UP001153269">
    <property type="component" value="Unassembled WGS sequence"/>
</dbReference>
<reference evidence="2" key="1">
    <citation type="submission" date="2020-03" db="EMBL/GenBank/DDBJ databases">
        <authorList>
            <person name="Weist P."/>
        </authorList>
    </citation>
    <scope>NUCLEOTIDE SEQUENCE</scope>
</reference>
<accession>A0A9N7VHB1</accession>
<sequence>MSGLSTLESMSENGSSYSSRRGLARWTRLAGRSQISDDFGLGVREWGRGSPAQSDQEHLSPSMTNDQSSVWDFETAASHRGDHRGVGNGWETVEDEERDATGERRAISLVDQTPVPSHELRVIRSLARPTGPNLNLESRSGGHCSNCGARSGCKIEMSNRPSLDLPLIADVSFFDRRTLCPDEGNGDRSLDSRGRKVRECVPGPLCHLHKDLGMWSQASRRRFDFG</sequence>
<name>A0A9N7VHB1_PLEPL</name>
<evidence type="ECO:0000313" key="2">
    <source>
        <dbReference type="EMBL" id="CAB1449499.1"/>
    </source>
</evidence>
<evidence type="ECO:0000313" key="3">
    <source>
        <dbReference type="Proteomes" id="UP001153269"/>
    </source>
</evidence>
<dbReference type="EMBL" id="CADEAL010004017">
    <property type="protein sequence ID" value="CAB1449499.1"/>
    <property type="molecule type" value="Genomic_DNA"/>
</dbReference>